<dbReference type="AlphaFoldDB" id="A0A0G0QKW6"/>
<dbReference type="Proteomes" id="UP000034881">
    <property type="component" value="Unassembled WGS sequence"/>
</dbReference>
<protein>
    <recommendedName>
        <fullName evidence="3">DUF2935 domain-containing protein</fullName>
    </recommendedName>
</protein>
<evidence type="ECO:0000313" key="2">
    <source>
        <dbReference type="Proteomes" id="UP000034881"/>
    </source>
</evidence>
<organism evidence="1 2">
    <name type="scientific">Candidatus Daviesbacteria bacterium GW2011_GWC2_40_12</name>
    <dbReference type="NCBI Taxonomy" id="1618431"/>
    <lineage>
        <taxon>Bacteria</taxon>
        <taxon>Candidatus Daviesiibacteriota</taxon>
    </lineage>
</organism>
<sequence length="301" mass="34749">MQHITHLHPTYSVKRLPKMVIHTRSKNGKIEKPYEKPVILPEQTDLDPGRHAWADARFATDIMTEHGLFFALLMPEEIAPKERKQALKFSKDFAALFKKIDSSTPPARSELKSFVKKITEEIKPFVEYKEKMGEAQKDGSLRSLVWPLFFDHTRREAERWMKRLENLGKGEPGLERKEVAKFWNSIMEEHARFVAHLLDPDEYELIEKARKTSEVFRHLDSGKLTDIVAATASHPATVTESLIQNPEIDAIMSAAQTILDFKTKTARDIEMARIKSIIDPRLADHVRREALKFVDELKRAD</sequence>
<dbReference type="Gene3D" id="1.20.1260.120">
    <property type="entry name" value="Protein of unknown function DUF2935"/>
    <property type="match status" value="1"/>
</dbReference>
<dbReference type="SUPFAM" id="SSF158430">
    <property type="entry name" value="Bacillus cereus metalloprotein-like"/>
    <property type="match status" value="2"/>
</dbReference>
<name>A0A0G0QKW6_9BACT</name>
<proteinExistence type="predicted"/>
<accession>A0A0G0QKW6</accession>
<comment type="caution">
    <text evidence="1">The sequence shown here is derived from an EMBL/GenBank/DDBJ whole genome shotgun (WGS) entry which is preliminary data.</text>
</comment>
<evidence type="ECO:0008006" key="3">
    <source>
        <dbReference type="Google" id="ProtNLM"/>
    </source>
</evidence>
<dbReference type="PATRIC" id="fig|1618431.3.peg.1288"/>
<gene>
    <name evidence="1" type="ORF">UT77_C0016G0018</name>
</gene>
<dbReference type="InterPro" id="IPR021328">
    <property type="entry name" value="CotB-like"/>
</dbReference>
<dbReference type="EMBL" id="LBYB01000016">
    <property type="protein sequence ID" value="KKR41064.1"/>
    <property type="molecule type" value="Genomic_DNA"/>
</dbReference>
<dbReference type="Pfam" id="PF11155">
    <property type="entry name" value="DUF2935"/>
    <property type="match status" value="2"/>
</dbReference>
<evidence type="ECO:0000313" key="1">
    <source>
        <dbReference type="EMBL" id="KKR41064.1"/>
    </source>
</evidence>
<reference evidence="1 2" key="1">
    <citation type="journal article" date="2015" name="Nature">
        <title>rRNA introns, odd ribosomes, and small enigmatic genomes across a large radiation of phyla.</title>
        <authorList>
            <person name="Brown C.T."/>
            <person name="Hug L.A."/>
            <person name="Thomas B.C."/>
            <person name="Sharon I."/>
            <person name="Castelle C.J."/>
            <person name="Singh A."/>
            <person name="Wilkins M.J."/>
            <person name="Williams K.H."/>
            <person name="Banfield J.F."/>
        </authorList>
    </citation>
    <scope>NUCLEOTIDE SEQUENCE [LARGE SCALE GENOMIC DNA]</scope>
</reference>